<evidence type="ECO:0000256" key="14">
    <source>
        <dbReference type="SAM" id="MobiDB-lite"/>
    </source>
</evidence>
<feature type="region of interest" description="Disordered" evidence="14">
    <location>
        <begin position="1"/>
        <end position="22"/>
    </location>
</feature>
<dbReference type="InterPro" id="IPR013518">
    <property type="entry name" value="K_chnl_inward-rec_Kir_cyto"/>
</dbReference>
<feature type="region of interest" description="Disordered" evidence="14">
    <location>
        <begin position="204"/>
        <end position="223"/>
    </location>
</feature>
<feature type="compositionally biased region" description="Low complexity" evidence="14">
    <location>
        <begin position="135"/>
        <end position="156"/>
    </location>
</feature>
<comment type="similarity">
    <text evidence="12">Belongs to the inward rectifier-type potassium channel (TC 1.A.2.1) family.</text>
</comment>
<dbReference type="InterPro" id="IPR016449">
    <property type="entry name" value="K_chnl_inward-rec_Kir"/>
</dbReference>
<evidence type="ECO:0000259" key="16">
    <source>
        <dbReference type="Pfam" id="PF01007"/>
    </source>
</evidence>
<comment type="caution">
    <text evidence="18">The sequence shown here is derived from an EMBL/GenBank/DDBJ whole genome shotgun (WGS) entry which is preliminary data.</text>
</comment>
<feature type="domain" description="Potassium channel inwardly rectifying transmembrane" evidence="16">
    <location>
        <begin position="651"/>
        <end position="796"/>
    </location>
</feature>
<feature type="compositionally biased region" description="Low complexity" evidence="14">
    <location>
        <begin position="163"/>
        <end position="173"/>
    </location>
</feature>
<evidence type="ECO:0000256" key="2">
    <source>
        <dbReference type="ARBA" id="ARBA00022448"/>
    </source>
</evidence>
<comment type="catalytic activity">
    <reaction evidence="11">
        <text>K(+)(in) = K(+)(out)</text>
        <dbReference type="Rhea" id="RHEA:29463"/>
        <dbReference type="ChEBI" id="CHEBI:29103"/>
    </reaction>
</comment>
<dbReference type="FunFam" id="2.60.40.1400:FF:000001">
    <property type="entry name" value="G protein-activated inward rectifier potassium channel 2"/>
    <property type="match status" value="1"/>
</dbReference>
<keyword evidence="7 15" id="KW-1133">Transmembrane helix</keyword>
<keyword evidence="19" id="KW-1185">Reference proteome</keyword>
<evidence type="ECO:0000313" key="19">
    <source>
        <dbReference type="Proteomes" id="UP000789524"/>
    </source>
</evidence>
<evidence type="ECO:0000256" key="9">
    <source>
        <dbReference type="ARBA" id="ARBA00023136"/>
    </source>
</evidence>
<dbReference type="InterPro" id="IPR014756">
    <property type="entry name" value="Ig_E-set"/>
</dbReference>
<accession>A0A8J2R4J7</accession>
<feature type="transmembrane region" description="Helical" evidence="15">
    <location>
        <begin position="683"/>
        <end position="708"/>
    </location>
</feature>
<keyword evidence="6 12" id="KW-0630">Potassium</keyword>
<evidence type="ECO:0000256" key="13">
    <source>
        <dbReference type="SAM" id="Coils"/>
    </source>
</evidence>
<keyword evidence="13" id="KW-0175">Coiled coil</keyword>
<evidence type="ECO:0000256" key="12">
    <source>
        <dbReference type="RuleBase" id="RU003822"/>
    </source>
</evidence>
<dbReference type="GO" id="GO:0034765">
    <property type="term" value="P:regulation of monoatomic ion transmembrane transport"/>
    <property type="evidence" value="ECO:0007669"/>
    <property type="project" value="TreeGrafter"/>
</dbReference>
<feature type="compositionally biased region" description="Basic residues" evidence="14">
    <location>
        <begin position="474"/>
        <end position="484"/>
    </location>
</feature>
<dbReference type="Pfam" id="PF17655">
    <property type="entry name" value="IRK_C"/>
    <property type="match status" value="1"/>
</dbReference>
<proteinExistence type="inferred from homology"/>
<evidence type="ECO:0000256" key="3">
    <source>
        <dbReference type="ARBA" id="ARBA00022538"/>
    </source>
</evidence>
<evidence type="ECO:0000256" key="5">
    <source>
        <dbReference type="ARBA" id="ARBA00022882"/>
    </source>
</evidence>
<keyword evidence="8 12" id="KW-0406">Ion transport</keyword>
<keyword evidence="3 12" id="KW-0633">Potassium transport</keyword>
<reference evidence="18" key="1">
    <citation type="submission" date="2021-09" db="EMBL/GenBank/DDBJ databases">
        <authorList>
            <person name="Martin H S."/>
        </authorList>
    </citation>
    <scope>NUCLEOTIDE SEQUENCE</scope>
</reference>
<dbReference type="Gene3D" id="1.10.287.70">
    <property type="match status" value="1"/>
</dbReference>
<protein>
    <submittedName>
        <fullName evidence="18">(African queen) hypothetical protein</fullName>
    </submittedName>
</protein>
<dbReference type="OrthoDB" id="273257at2759"/>
<feature type="compositionally biased region" description="Basic residues" evidence="14">
    <location>
        <begin position="423"/>
        <end position="433"/>
    </location>
</feature>
<evidence type="ECO:0000256" key="4">
    <source>
        <dbReference type="ARBA" id="ARBA00022692"/>
    </source>
</evidence>
<dbReference type="FunFam" id="1.10.287.70:FF:000078">
    <property type="entry name" value="Putative Inward rectifier potassium channel"/>
    <property type="match status" value="1"/>
</dbReference>
<evidence type="ECO:0000256" key="7">
    <source>
        <dbReference type="ARBA" id="ARBA00022989"/>
    </source>
</evidence>
<dbReference type="Proteomes" id="UP000789524">
    <property type="component" value="Unassembled WGS sequence"/>
</dbReference>
<name>A0A8J2R4J7_9NEOP</name>
<keyword evidence="5 12" id="KW-0851">Voltage-gated channel</keyword>
<dbReference type="SUPFAM" id="SSF81296">
    <property type="entry name" value="E set domains"/>
    <property type="match status" value="1"/>
</dbReference>
<dbReference type="PRINTS" id="PR01320">
    <property type="entry name" value="KIRCHANNEL"/>
</dbReference>
<dbReference type="GO" id="GO:0034702">
    <property type="term" value="C:monoatomic ion channel complex"/>
    <property type="evidence" value="ECO:0007669"/>
    <property type="project" value="UniProtKB-KW"/>
</dbReference>
<feature type="compositionally biased region" description="Basic and acidic residues" evidence="14">
    <location>
        <begin position="10"/>
        <end position="22"/>
    </location>
</feature>
<feature type="compositionally biased region" description="Low complexity" evidence="14">
    <location>
        <begin position="411"/>
        <end position="422"/>
    </location>
</feature>
<comment type="subcellular location">
    <subcellularLocation>
        <location evidence="1 12">Membrane</location>
        <topology evidence="1 12">Multi-pass membrane protein</topology>
    </subcellularLocation>
</comment>
<dbReference type="GO" id="GO:1990573">
    <property type="term" value="P:potassium ion import across plasma membrane"/>
    <property type="evidence" value="ECO:0007669"/>
    <property type="project" value="TreeGrafter"/>
</dbReference>
<feature type="compositionally biased region" description="Polar residues" evidence="14">
    <location>
        <begin position="177"/>
        <end position="192"/>
    </location>
</feature>
<dbReference type="InterPro" id="IPR040445">
    <property type="entry name" value="Kir_TM"/>
</dbReference>
<keyword evidence="2 12" id="KW-0813">Transport</keyword>
<keyword evidence="10 12" id="KW-0407">Ion channel</keyword>
<keyword evidence="4 12" id="KW-0812">Transmembrane</keyword>
<evidence type="ECO:0000256" key="1">
    <source>
        <dbReference type="ARBA" id="ARBA00004141"/>
    </source>
</evidence>
<organism evidence="18 19">
    <name type="scientific">Danaus chrysippus</name>
    <name type="common">African queen</name>
    <dbReference type="NCBI Taxonomy" id="151541"/>
    <lineage>
        <taxon>Eukaryota</taxon>
        <taxon>Metazoa</taxon>
        <taxon>Ecdysozoa</taxon>
        <taxon>Arthropoda</taxon>
        <taxon>Hexapoda</taxon>
        <taxon>Insecta</taxon>
        <taxon>Pterygota</taxon>
        <taxon>Neoptera</taxon>
        <taxon>Endopterygota</taxon>
        <taxon>Lepidoptera</taxon>
        <taxon>Glossata</taxon>
        <taxon>Ditrysia</taxon>
        <taxon>Papilionoidea</taxon>
        <taxon>Nymphalidae</taxon>
        <taxon>Danainae</taxon>
        <taxon>Danaini</taxon>
        <taxon>Danaina</taxon>
        <taxon>Danaus</taxon>
        <taxon>Anosia</taxon>
    </lineage>
</organism>
<feature type="coiled-coil region" evidence="13">
    <location>
        <begin position="319"/>
        <end position="346"/>
    </location>
</feature>
<dbReference type="AlphaFoldDB" id="A0A8J2R4J7"/>
<dbReference type="Pfam" id="PF01007">
    <property type="entry name" value="IRK"/>
    <property type="match status" value="1"/>
</dbReference>
<keyword evidence="9 15" id="KW-0472">Membrane</keyword>
<feature type="compositionally biased region" description="Low complexity" evidence="14">
    <location>
        <begin position="434"/>
        <end position="453"/>
    </location>
</feature>
<dbReference type="EMBL" id="CAKASE010000082">
    <property type="protein sequence ID" value="CAG9584734.1"/>
    <property type="molecule type" value="Genomic_DNA"/>
</dbReference>
<gene>
    <name evidence="18" type="ORF">DCHRY22_LOCUS15275</name>
</gene>
<dbReference type="GO" id="GO:0005886">
    <property type="term" value="C:plasma membrane"/>
    <property type="evidence" value="ECO:0007669"/>
    <property type="project" value="TreeGrafter"/>
</dbReference>
<evidence type="ECO:0000256" key="8">
    <source>
        <dbReference type="ARBA" id="ARBA00023065"/>
    </source>
</evidence>
<evidence type="ECO:0000256" key="10">
    <source>
        <dbReference type="ARBA" id="ARBA00023303"/>
    </source>
</evidence>
<feature type="transmembrane region" description="Helical" evidence="15">
    <location>
        <begin position="767"/>
        <end position="791"/>
    </location>
</feature>
<dbReference type="GO" id="GO:0005242">
    <property type="term" value="F:inward rectifier potassium channel activity"/>
    <property type="evidence" value="ECO:0007669"/>
    <property type="project" value="InterPro"/>
</dbReference>
<dbReference type="Gene3D" id="2.60.40.1400">
    <property type="entry name" value="G protein-activated inward rectifier potassium channel 1"/>
    <property type="match status" value="1"/>
</dbReference>
<sequence length="1018" mass="112713">MSTDASDYEMQLRKDEGQKEIQSRPALSAGKIFYKPGAIEEETDETSCLDSSVMESPMLGLGYDGGLLRPPMIRQSSSLHRVPTYSSSIGHSTVYRHETCSGQWLVILRDDRDLWLVVNMSSKQPRAASRRRLPKGPSQGQPQGPSQGQPKGPSQGHSRDASASEASRAPSAATLHSVGQTTDYSDTESVMSVSDCGSIRRESRKRFLRQKSGGSPDAARTPAKRAIIEADLEEVVASKEKVARTTRAKAGYGAVTVRYGDHSVEEMERMALEDQGEIIEVASKSSNLKGTFQKALKCRAASLMGIVRELSQRTTSNETRLLQAKVDRLQKEMSALHARIAELMARSEGTSEGPAVAAAPSNLEDIIRKVVMEERAFTKACFAGIEDRLLPEKRLRPPLDRTSTAPPPQEAAPAQKEQPKATKAGKGKGKGKKSPSAPTSQAGASAAPAPAQALVREDALLPSTTPSNEPWKKVVGKKQRKGKKPVPESLAANKAPAGKRRKLAPPKTAAVVVTLTAEAVTRGETYESVLRRARANIDPVQPGSRDRDIIACDASGFTRAPGDEDADDPLLVKRAHDMHADPESPSREEAQLLTDDWYKVKPVSGNGNLSPGVYYPSGSKRFVDRPVPSPITPSRSHRHGASRRTRRRAILKNGECNILKSKISQRRLRFLQDMFTTLVDAQWRWTLLIFTLSFILSWLGFALIWWLIAVTHGDLEPEHLPPMQESSNWKPCVFNIYDFTSCFLFSIETQHTIGYGSRTTTEECPEAIFIMCLQSIVGVMIQAFMVGIVFAKMTRPKHRTQTLLFSRYAVVCQRDGELCLMFRVGDLRKSHIIGASVRAQLIRTRTTKEGEVLSHYQTELELNADGCDSNLFFIWPITMVHRINASSPFYGVSAADVLQEKFEIVVILEGTIESTGQTTQARSSYTTSEIMWGHRFVPLVSYNRERQGYEVDYSKFEETSQVDTPLCSAKELDEFYGTQAERRSIESTEPMVLRLPERHDPEPVPKAEHKNGDFTVTL</sequence>
<feature type="domain" description="Inward rectifier potassium channel C-terminal" evidence="17">
    <location>
        <begin position="803"/>
        <end position="974"/>
    </location>
</feature>
<evidence type="ECO:0000259" key="17">
    <source>
        <dbReference type="Pfam" id="PF17655"/>
    </source>
</evidence>
<feature type="region of interest" description="Disordered" evidence="14">
    <location>
        <begin position="123"/>
        <end position="197"/>
    </location>
</feature>
<feature type="region of interest" description="Disordered" evidence="14">
    <location>
        <begin position="393"/>
        <end position="507"/>
    </location>
</feature>
<feature type="region of interest" description="Disordered" evidence="14">
    <location>
        <begin position="980"/>
        <end position="1018"/>
    </location>
</feature>
<evidence type="ECO:0000256" key="6">
    <source>
        <dbReference type="ARBA" id="ARBA00022958"/>
    </source>
</evidence>
<dbReference type="PANTHER" id="PTHR11767">
    <property type="entry name" value="INWARD RECTIFIER POTASSIUM CHANNEL"/>
    <property type="match status" value="1"/>
</dbReference>
<evidence type="ECO:0000256" key="15">
    <source>
        <dbReference type="SAM" id="Phobius"/>
    </source>
</evidence>
<evidence type="ECO:0000256" key="11">
    <source>
        <dbReference type="ARBA" id="ARBA00034430"/>
    </source>
</evidence>
<dbReference type="SUPFAM" id="SSF81324">
    <property type="entry name" value="Voltage-gated potassium channels"/>
    <property type="match status" value="1"/>
</dbReference>
<dbReference type="PANTHER" id="PTHR11767:SF113">
    <property type="entry name" value="INWARDLY RECTIFYING POTASSIUM CHANNEL 2, ISOFORM D"/>
    <property type="match status" value="1"/>
</dbReference>
<feature type="compositionally biased region" description="Basic and acidic residues" evidence="14">
    <location>
        <begin position="995"/>
        <end position="1012"/>
    </location>
</feature>
<evidence type="ECO:0000313" key="18">
    <source>
        <dbReference type="EMBL" id="CAG9584734.1"/>
    </source>
</evidence>
<dbReference type="InterPro" id="IPR041647">
    <property type="entry name" value="IRK_C"/>
</dbReference>